<feature type="region of interest" description="Disordered" evidence="1">
    <location>
        <begin position="266"/>
        <end position="287"/>
    </location>
</feature>
<evidence type="ECO:0000313" key="2">
    <source>
        <dbReference type="EMBL" id="EIE26372.1"/>
    </source>
</evidence>
<dbReference type="EMBL" id="AGSI01000002">
    <property type="protein sequence ID" value="EIE26372.1"/>
    <property type="molecule type" value="Genomic_DNA"/>
</dbReference>
<gene>
    <name evidence="2" type="ORF">COCSUDRAFT_58908</name>
</gene>
<dbReference type="Proteomes" id="UP000007264">
    <property type="component" value="Unassembled WGS sequence"/>
</dbReference>
<protein>
    <recommendedName>
        <fullName evidence="4">Helicase Helix-turn-helix domain-containing protein</fullName>
    </recommendedName>
</protein>
<reference evidence="2 3" key="1">
    <citation type="journal article" date="2012" name="Genome Biol.">
        <title>The genome of the polar eukaryotic microalga coccomyxa subellipsoidea reveals traits of cold adaptation.</title>
        <authorList>
            <person name="Blanc G."/>
            <person name="Agarkova I."/>
            <person name="Grimwood J."/>
            <person name="Kuo A."/>
            <person name="Brueggeman A."/>
            <person name="Dunigan D."/>
            <person name="Gurnon J."/>
            <person name="Ladunga I."/>
            <person name="Lindquist E."/>
            <person name="Lucas S."/>
            <person name="Pangilinan J."/>
            <person name="Proschold T."/>
            <person name="Salamov A."/>
            <person name="Schmutz J."/>
            <person name="Weeks D."/>
            <person name="Yamada T."/>
            <person name="Claverie J.M."/>
            <person name="Grigoriev I."/>
            <person name="Van Etten J."/>
            <person name="Lomsadze A."/>
            <person name="Borodovsky M."/>
        </authorList>
    </citation>
    <scope>NUCLEOTIDE SEQUENCE [LARGE SCALE GENOMIC DNA]</scope>
    <source>
        <strain evidence="2 3">C-169</strain>
    </source>
</reference>
<feature type="region of interest" description="Disordered" evidence="1">
    <location>
        <begin position="89"/>
        <end position="118"/>
    </location>
</feature>
<evidence type="ECO:0008006" key="4">
    <source>
        <dbReference type="Google" id="ProtNLM"/>
    </source>
</evidence>
<dbReference type="Gene3D" id="2.40.50.140">
    <property type="entry name" value="Nucleic acid-binding proteins"/>
    <property type="match status" value="1"/>
</dbReference>
<dbReference type="AlphaFoldDB" id="I0Z6V3"/>
<proteinExistence type="predicted"/>
<name>I0Z6V3_COCSC</name>
<dbReference type="GeneID" id="17044382"/>
<dbReference type="InterPro" id="IPR012340">
    <property type="entry name" value="NA-bd_OB-fold"/>
</dbReference>
<dbReference type="KEGG" id="csl:COCSUDRAFT_58908"/>
<sequence length="287" mass="30818">MSPPQPSVEPPPVCAWSADHVNKVRLIGIVGGAPEVRQIGDQLVAQVSLGVRPKSGNNLELTWLVVDCWNAEVVAEYVMVVDRSQGVLEGTTAGSAPKPTRQRQPRERGASSRGGEAAQKTLELYAQGHSFPEIARLEGKAVRTVTNHLIDSLRPENLAHLPQLASDLQMGPPGSPWITADEVNDSIETVLSTSVGPDGGPATLDKIYLRQVREAMMGHPSAGPKQASQEQLAVEKEGLTYNQIRLVIALKQQGIPWNDTIVQNPAVPAAHSPIGGQQPEDDDDIPF</sequence>
<evidence type="ECO:0000256" key="1">
    <source>
        <dbReference type="SAM" id="MobiDB-lite"/>
    </source>
</evidence>
<keyword evidence="3" id="KW-1185">Reference proteome</keyword>
<accession>I0Z6V3</accession>
<organism evidence="2 3">
    <name type="scientific">Coccomyxa subellipsoidea (strain C-169)</name>
    <name type="common">Green microalga</name>
    <dbReference type="NCBI Taxonomy" id="574566"/>
    <lineage>
        <taxon>Eukaryota</taxon>
        <taxon>Viridiplantae</taxon>
        <taxon>Chlorophyta</taxon>
        <taxon>core chlorophytes</taxon>
        <taxon>Trebouxiophyceae</taxon>
        <taxon>Trebouxiophyceae incertae sedis</taxon>
        <taxon>Coccomyxaceae</taxon>
        <taxon>Coccomyxa</taxon>
        <taxon>Coccomyxa subellipsoidea</taxon>
    </lineage>
</organism>
<dbReference type="RefSeq" id="XP_005650916.1">
    <property type="nucleotide sequence ID" value="XM_005650859.1"/>
</dbReference>
<comment type="caution">
    <text evidence="2">The sequence shown here is derived from an EMBL/GenBank/DDBJ whole genome shotgun (WGS) entry which is preliminary data.</text>
</comment>
<evidence type="ECO:0000313" key="3">
    <source>
        <dbReference type="Proteomes" id="UP000007264"/>
    </source>
</evidence>
<dbReference type="OrthoDB" id="1078367at2759"/>